<dbReference type="RefSeq" id="WP_075541072.1">
    <property type="nucleotide sequence ID" value="NZ_UPHQ01000004.1"/>
</dbReference>
<dbReference type="AlphaFoldDB" id="A0A498PKN1"/>
<proteinExistence type="predicted"/>
<organism evidence="1 2">
    <name type="scientific">Mycobacterium innocens</name>
    <dbReference type="NCBI Taxonomy" id="2341083"/>
    <lineage>
        <taxon>Bacteria</taxon>
        <taxon>Bacillati</taxon>
        <taxon>Actinomycetota</taxon>
        <taxon>Actinomycetes</taxon>
        <taxon>Mycobacteriales</taxon>
        <taxon>Mycobacteriaceae</taxon>
        <taxon>Mycobacterium</taxon>
    </lineage>
</organism>
<accession>A0A498PKN1</accession>
<evidence type="ECO:0000313" key="2">
    <source>
        <dbReference type="Proteomes" id="UP000267289"/>
    </source>
</evidence>
<dbReference type="EMBL" id="UPHQ01000004">
    <property type="protein sequence ID" value="VBA32310.1"/>
    <property type="molecule type" value="Genomic_DNA"/>
</dbReference>
<dbReference type="Proteomes" id="UP000267289">
    <property type="component" value="Unassembled WGS sequence"/>
</dbReference>
<reference evidence="1 2" key="1">
    <citation type="submission" date="2018-09" db="EMBL/GenBank/DDBJ databases">
        <authorList>
            <person name="Tagini F."/>
        </authorList>
    </citation>
    <scope>NUCLEOTIDE SEQUENCE [LARGE SCALE GENOMIC DNA]</scope>
    <source>
        <strain evidence="1 2">MK13</strain>
    </source>
</reference>
<protein>
    <submittedName>
        <fullName evidence="1">ECF RNA polymerase sigma factor SigG</fullName>
    </submittedName>
</protein>
<sequence length="89" mass="9488">MPPVPVWFTGRDAVLRFLAVRAYTRAGDLAMVPTAANGQPAAAEYRRGDDNVMRAHSVHVLTPGATGIAAMTVFLDPSLFSSFGLPSTR</sequence>
<evidence type="ECO:0000313" key="1">
    <source>
        <dbReference type="EMBL" id="VBA32310.1"/>
    </source>
</evidence>
<keyword evidence="2" id="KW-1185">Reference proteome</keyword>
<name>A0A498PKN1_9MYCO</name>
<gene>
    <name evidence="1" type="primary">sigG_1</name>
    <name evidence="1" type="ORF">LAUMK13_00053</name>
</gene>